<dbReference type="AlphaFoldDB" id="A0A0L0DAJ4"/>
<feature type="region of interest" description="Disordered" evidence="3">
    <location>
        <begin position="375"/>
        <end position="507"/>
    </location>
</feature>
<feature type="region of interest" description="Disordered" evidence="3">
    <location>
        <begin position="546"/>
        <end position="577"/>
    </location>
</feature>
<reference evidence="6 7" key="1">
    <citation type="submission" date="2010-05" db="EMBL/GenBank/DDBJ databases">
        <title>The Genome Sequence of Thecamonas trahens ATCC 50062.</title>
        <authorList>
            <consortium name="The Broad Institute Genome Sequencing Platform"/>
            <person name="Russ C."/>
            <person name="Cuomo C."/>
            <person name="Shea T."/>
            <person name="Young S.K."/>
            <person name="Zeng Q."/>
            <person name="Koehrsen M."/>
            <person name="Haas B."/>
            <person name="Borodovsky M."/>
            <person name="Guigo R."/>
            <person name="Alvarado L."/>
            <person name="Berlin A."/>
            <person name="Bochicchio J."/>
            <person name="Borenstein D."/>
            <person name="Chapman S."/>
            <person name="Chen Z."/>
            <person name="Freedman E."/>
            <person name="Gellesch M."/>
            <person name="Goldberg J."/>
            <person name="Griggs A."/>
            <person name="Gujja S."/>
            <person name="Heilman E."/>
            <person name="Heiman D."/>
            <person name="Hepburn T."/>
            <person name="Howarth C."/>
            <person name="Jen D."/>
            <person name="Larson L."/>
            <person name="Mehta T."/>
            <person name="Park D."/>
            <person name="Pearson M."/>
            <person name="Roberts A."/>
            <person name="Saif S."/>
            <person name="Shenoy N."/>
            <person name="Sisk P."/>
            <person name="Stolte C."/>
            <person name="Sykes S."/>
            <person name="Thomson T."/>
            <person name="Walk T."/>
            <person name="White J."/>
            <person name="Yandava C."/>
            <person name="Burger G."/>
            <person name="Gray M.W."/>
            <person name="Holland P.W.H."/>
            <person name="King N."/>
            <person name="Lang F.B.F."/>
            <person name="Roger A.J."/>
            <person name="Ruiz-Trillo I."/>
            <person name="Lander E."/>
            <person name="Nusbaum C."/>
        </authorList>
    </citation>
    <scope>NUCLEOTIDE SEQUENCE [LARGE SCALE GENOMIC DNA]</scope>
    <source>
        <strain evidence="6 7">ATCC 50062</strain>
    </source>
</reference>
<dbReference type="GO" id="GO:0005085">
    <property type="term" value="F:guanyl-nucleotide exchange factor activity"/>
    <property type="evidence" value="ECO:0007669"/>
    <property type="project" value="UniProtKB-KW"/>
</dbReference>
<evidence type="ECO:0000259" key="4">
    <source>
        <dbReference type="PROSITE" id="PS50009"/>
    </source>
</evidence>
<dbReference type="Pfam" id="PF00617">
    <property type="entry name" value="RasGEF"/>
    <property type="match status" value="1"/>
</dbReference>
<feature type="region of interest" description="Disordered" evidence="3">
    <location>
        <begin position="231"/>
        <end position="288"/>
    </location>
</feature>
<feature type="compositionally biased region" description="Basic and acidic residues" evidence="3">
    <location>
        <begin position="57"/>
        <end position="69"/>
    </location>
</feature>
<feature type="region of interest" description="Disordered" evidence="3">
    <location>
        <begin position="306"/>
        <end position="346"/>
    </location>
</feature>
<proteinExistence type="predicted"/>
<sequence>MLTPELEPSASLTSSDTESDASAIHHAADPEPAANEYDRPATPKRSKANVQQPTARTADRGSAHERCKEQATAGTPARALQNPIRDHVREQARARRASKALTRASQLEAHASEAARRAAIPTSPGVHVLSEAEQDRLRRKHRRQSRASSRPLSTFDLQSSPANAAADPGASLAVLPRSMWTAERPQQTSSRARRTKRRLHKQLHVTYDRSMSAGTVARRGPDTELIERIAAAKRKGRSSRNKGSRARTRAQAAAKARAKAAAALMSPASASHDSRSRPRSAPRASSSEFHLSGPVRLFAVARTLTARDPLARARPRTPSPQPAKPQARPRTRDGIASPEARAREARMRTAVRIAHQEADARDAHVQRYRRGIPPSVEIKAVHHGAPSVLSASNKEQMRRRRAREAAAAQASSARRAPSGSNSDSDAPSLGVHDSLSPSPRVSTARGSAPTPGGTLPRSPRPRASLHLQPETEEYEYAHELDGESRRGGMPVFNVSPPSSISSADSPADHLVAGGITIVVDASHSESSAPRPGPPPGVSRLQLLQSDVTSQRRANRRSISLHGGSGSGSGGRSRAGTLAAPNMTRPEALLNVSAPVDEVSASHLLAPHAIQARAGGRRRSRALSMSAGRTALPPLSQKEAFEQLLKFEQIGSYLEVRAEARRTPGTKSANAALLSPALQRSKRSSSRARSISIKGKTTPDVTEYPGYWAELDAAPPLETELSRVYGVTTVKQGALVRLVEYLVTRPNDELFESVFFLNYRVFTSSLKVFGMLRTLFHATAAHAGKLGLVLPQLQSRVLDLIGGWVSDFYYDDFVSTPAMARALDQFVASEAPAAGLSEEASMLRELRDSLSYEQHAEFLWPEKMPDPVYPDLASGNQLSVYSCKDVEIARQLTVIESGMFHAIRKPELVDTPWMSEETSLSARNVIELISFFNRLYLWVTLEVIKPFTKAERARAYDKMVGIMGELYKMRNYNATMAIVGALNSAPILRLAHTRKLVSSKARKLLRKVEAAMSTERNYGKYRAVLNATHQAVVPYLWLTLHDLVLAKDGNAQHLRGASKSVLSMARHLMTSKIIDDGVLRFQQYEFNYEPIPAIQALFTTTKLLDEDAMYEVSLKREPRGADAKDVP</sequence>
<dbReference type="eggNOG" id="KOG3417">
    <property type="taxonomic scope" value="Eukaryota"/>
</dbReference>
<feature type="domain" description="N-terminal Ras-GEF" evidence="5">
    <location>
        <begin position="725"/>
        <end position="850"/>
    </location>
</feature>
<dbReference type="Proteomes" id="UP000054408">
    <property type="component" value="Unassembled WGS sequence"/>
</dbReference>
<feature type="compositionally biased region" description="Low complexity" evidence="3">
    <location>
        <begin position="495"/>
        <end position="505"/>
    </location>
</feature>
<dbReference type="GO" id="GO:0005886">
    <property type="term" value="C:plasma membrane"/>
    <property type="evidence" value="ECO:0007669"/>
    <property type="project" value="TreeGrafter"/>
</dbReference>
<dbReference type="PANTHER" id="PTHR23113">
    <property type="entry name" value="GUANINE NUCLEOTIDE EXCHANGE FACTOR"/>
    <property type="match status" value="1"/>
</dbReference>
<organism evidence="6 7">
    <name type="scientific">Thecamonas trahens ATCC 50062</name>
    <dbReference type="NCBI Taxonomy" id="461836"/>
    <lineage>
        <taxon>Eukaryota</taxon>
        <taxon>Apusozoa</taxon>
        <taxon>Apusomonadida</taxon>
        <taxon>Apusomonadidae</taxon>
        <taxon>Thecamonas</taxon>
    </lineage>
</organism>
<feature type="compositionally biased region" description="Polar residues" evidence="3">
    <location>
        <begin position="146"/>
        <end position="162"/>
    </location>
</feature>
<feature type="region of interest" description="Disordered" evidence="3">
    <location>
        <begin position="664"/>
        <end position="691"/>
    </location>
</feature>
<gene>
    <name evidence="6" type="ORF">AMSG_05058</name>
</gene>
<dbReference type="SUPFAM" id="SSF48366">
    <property type="entry name" value="Ras GEF"/>
    <property type="match status" value="1"/>
</dbReference>
<keyword evidence="1 2" id="KW-0344">Guanine-nucleotide releasing factor</keyword>
<feature type="compositionally biased region" description="Gly residues" evidence="3">
    <location>
        <begin position="562"/>
        <end position="572"/>
    </location>
</feature>
<dbReference type="PANTHER" id="PTHR23113:SF368">
    <property type="entry name" value="CELL DIVISION CONTROL PROTEIN 25"/>
    <property type="match status" value="1"/>
</dbReference>
<dbReference type="OMA" id="MEANVSI"/>
<feature type="compositionally biased region" description="Polar residues" evidence="3">
    <location>
        <begin position="435"/>
        <end position="445"/>
    </location>
</feature>
<feature type="compositionally biased region" description="Low complexity" evidence="3">
    <location>
        <begin position="405"/>
        <end position="416"/>
    </location>
</feature>
<evidence type="ECO:0000259" key="5">
    <source>
        <dbReference type="PROSITE" id="PS50212"/>
    </source>
</evidence>
<dbReference type="InterPro" id="IPR008937">
    <property type="entry name" value="Ras-like_GEF"/>
</dbReference>
<dbReference type="PROSITE" id="PS50212">
    <property type="entry name" value="RASGEF_NTER"/>
    <property type="match status" value="1"/>
</dbReference>
<evidence type="ECO:0000256" key="1">
    <source>
        <dbReference type="ARBA" id="ARBA00022658"/>
    </source>
</evidence>
<dbReference type="EMBL" id="GL349453">
    <property type="protein sequence ID" value="KNC49091.1"/>
    <property type="molecule type" value="Genomic_DNA"/>
</dbReference>
<dbReference type="OrthoDB" id="546434at2759"/>
<feature type="domain" description="Ras-GEF" evidence="4">
    <location>
        <begin position="883"/>
        <end position="1118"/>
    </location>
</feature>
<dbReference type="PROSITE" id="PS50009">
    <property type="entry name" value="RASGEF_CAT"/>
    <property type="match status" value="1"/>
</dbReference>
<dbReference type="Gene3D" id="1.10.840.10">
    <property type="entry name" value="Ras guanine-nucleotide exchange factors catalytic domain"/>
    <property type="match status" value="1"/>
</dbReference>
<evidence type="ECO:0000256" key="3">
    <source>
        <dbReference type="SAM" id="MobiDB-lite"/>
    </source>
</evidence>
<dbReference type="GeneID" id="25564550"/>
<dbReference type="Pfam" id="PF00618">
    <property type="entry name" value="RasGEF_N"/>
    <property type="match status" value="1"/>
</dbReference>
<dbReference type="CDD" id="cd06224">
    <property type="entry name" value="REM"/>
    <property type="match status" value="1"/>
</dbReference>
<dbReference type="InterPro" id="IPR036964">
    <property type="entry name" value="RASGEF_cat_dom_sf"/>
</dbReference>
<evidence type="ECO:0000256" key="2">
    <source>
        <dbReference type="PROSITE-ProRule" id="PRU00168"/>
    </source>
</evidence>
<dbReference type="Gene3D" id="1.20.870.10">
    <property type="entry name" value="Son of sevenless (SoS) protein Chain: S domain 1"/>
    <property type="match status" value="1"/>
</dbReference>
<feature type="region of interest" description="Disordered" evidence="3">
    <location>
        <begin position="1"/>
        <end position="198"/>
    </location>
</feature>
<protein>
    <submittedName>
        <fullName evidence="6">Uncharacterized protein</fullName>
    </submittedName>
</protein>
<feature type="compositionally biased region" description="Basic residues" evidence="3">
    <location>
        <begin position="231"/>
        <end position="248"/>
    </location>
</feature>
<evidence type="ECO:0000313" key="7">
    <source>
        <dbReference type="Proteomes" id="UP000054408"/>
    </source>
</evidence>
<accession>A0A0L0DAJ4</accession>
<dbReference type="RefSeq" id="XP_013758120.1">
    <property type="nucleotide sequence ID" value="XM_013902666.1"/>
</dbReference>
<keyword evidence="7" id="KW-1185">Reference proteome</keyword>
<dbReference type="InterPro" id="IPR000651">
    <property type="entry name" value="Ras-like_Gua-exchang_fac_N"/>
</dbReference>
<dbReference type="InterPro" id="IPR023578">
    <property type="entry name" value="Ras_GEF_dom_sf"/>
</dbReference>
<feature type="compositionally biased region" description="Basic and acidic residues" evidence="3">
    <location>
        <begin position="475"/>
        <end position="486"/>
    </location>
</feature>
<name>A0A0L0DAJ4_THETB</name>
<evidence type="ECO:0000313" key="6">
    <source>
        <dbReference type="EMBL" id="KNC49091.1"/>
    </source>
</evidence>
<feature type="compositionally biased region" description="Basic and acidic residues" evidence="3">
    <location>
        <begin position="84"/>
        <end position="93"/>
    </location>
</feature>
<dbReference type="InterPro" id="IPR001895">
    <property type="entry name" value="RASGEF_cat_dom"/>
</dbReference>
<dbReference type="SMART" id="SM00147">
    <property type="entry name" value="RasGEF"/>
    <property type="match status" value="1"/>
</dbReference>
<dbReference type="GO" id="GO:0007265">
    <property type="term" value="P:Ras protein signal transduction"/>
    <property type="evidence" value="ECO:0007669"/>
    <property type="project" value="TreeGrafter"/>
</dbReference>
<dbReference type="STRING" id="461836.A0A0L0DAJ4"/>
<feature type="compositionally biased region" description="Low complexity" evidence="3">
    <location>
        <begin position="249"/>
        <end position="271"/>
    </location>
</feature>